<dbReference type="InterPro" id="IPR041588">
    <property type="entry name" value="Integrase_H2C2"/>
</dbReference>
<evidence type="ECO:0000256" key="1">
    <source>
        <dbReference type="ARBA" id="ARBA00012493"/>
    </source>
</evidence>
<dbReference type="Proteomes" id="UP001652628">
    <property type="component" value="Unplaced"/>
</dbReference>
<dbReference type="Gene3D" id="3.30.70.270">
    <property type="match status" value="1"/>
</dbReference>
<dbReference type="SUPFAM" id="SSF50630">
    <property type="entry name" value="Acid proteases"/>
    <property type="match status" value="1"/>
</dbReference>
<dbReference type="RefSeq" id="XP_070855345.1">
    <property type="nucleotide sequence ID" value="XM_070999244.1"/>
</dbReference>
<evidence type="ECO:0000259" key="9">
    <source>
        <dbReference type="PROSITE" id="PS50800"/>
    </source>
</evidence>
<protein>
    <recommendedName>
        <fullName evidence="1">RNA-directed DNA polymerase</fullName>
        <ecNumber evidence="1">2.7.7.49</ecNumber>
    </recommendedName>
</protein>
<keyword evidence="4" id="KW-0540">Nuclease</keyword>
<dbReference type="SMART" id="SM00513">
    <property type="entry name" value="SAP"/>
    <property type="match status" value="1"/>
</dbReference>
<dbReference type="InterPro" id="IPR003034">
    <property type="entry name" value="SAP_dom"/>
</dbReference>
<evidence type="ECO:0000256" key="3">
    <source>
        <dbReference type="ARBA" id="ARBA00022695"/>
    </source>
</evidence>
<evidence type="ECO:0000256" key="8">
    <source>
        <dbReference type="SAM" id="MobiDB-lite"/>
    </source>
</evidence>
<keyword evidence="5" id="KW-0255">Endonuclease</keyword>
<dbReference type="InterPro" id="IPR043128">
    <property type="entry name" value="Rev_trsase/Diguanyl_cyclase"/>
</dbReference>
<keyword evidence="10" id="KW-1185">Reference proteome</keyword>
<keyword evidence="2" id="KW-0808">Transferase</keyword>
<feature type="compositionally biased region" description="Polar residues" evidence="8">
    <location>
        <begin position="59"/>
        <end position="71"/>
    </location>
</feature>
<evidence type="ECO:0000256" key="7">
    <source>
        <dbReference type="ARBA" id="ARBA00022918"/>
    </source>
</evidence>
<evidence type="ECO:0000256" key="6">
    <source>
        <dbReference type="ARBA" id="ARBA00022801"/>
    </source>
</evidence>
<name>A0ABM4TZF5_DROSZ</name>
<gene>
    <name evidence="11" type="primary">LOC139354970</name>
</gene>
<keyword evidence="6" id="KW-0378">Hydrolase</keyword>
<feature type="domain" description="SAP" evidence="9">
    <location>
        <begin position="6"/>
        <end position="40"/>
    </location>
</feature>
<evidence type="ECO:0000313" key="11">
    <source>
        <dbReference type="RefSeq" id="XP_070855345.1"/>
    </source>
</evidence>
<dbReference type="InterPro" id="IPR050951">
    <property type="entry name" value="Retrovirus_Pol_polyprotein"/>
</dbReference>
<reference evidence="11" key="1">
    <citation type="submission" date="2025-08" db="UniProtKB">
        <authorList>
            <consortium name="RefSeq"/>
        </authorList>
    </citation>
    <scope>IDENTIFICATION</scope>
</reference>
<dbReference type="InterPro" id="IPR041373">
    <property type="entry name" value="RT_RNaseH"/>
</dbReference>
<dbReference type="InterPro" id="IPR021109">
    <property type="entry name" value="Peptidase_aspartic_dom_sf"/>
</dbReference>
<dbReference type="Pfam" id="PF02037">
    <property type="entry name" value="SAP"/>
    <property type="match status" value="1"/>
</dbReference>
<accession>A0ABM4TZF5</accession>
<evidence type="ECO:0000256" key="4">
    <source>
        <dbReference type="ARBA" id="ARBA00022722"/>
    </source>
</evidence>
<keyword evidence="7" id="KW-0695">RNA-directed DNA polymerase</keyword>
<dbReference type="InterPro" id="IPR043502">
    <property type="entry name" value="DNA/RNA_pol_sf"/>
</dbReference>
<organism evidence="10 11">
    <name type="scientific">Drosophila suzukii</name>
    <name type="common">Spotted-wing drosophila fruit fly</name>
    <dbReference type="NCBI Taxonomy" id="28584"/>
    <lineage>
        <taxon>Eukaryota</taxon>
        <taxon>Metazoa</taxon>
        <taxon>Ecdysozoa</taxon>
        <taxon>Arthropoda</taxon>
        <taxon>Hexapoda</taxon>
        <taxon>Insecta</taxon>
        <taxon>Pterygota</taxon>
        <taxon>Neoptera</taxon>
        <taxon>Endopterygota</taxon>
        <taxon>Diptera</taxon>
        <taxon>Brachycera</taxon>
        <taxon>Muscomorpha</taxon>
        <taxon>Ephydroidea</taxon>
        <taxon>Drosophilidae</taxon>
        <taxon>Drosophila</taxon>
        <taxon>Sophophora</taxon>
    </lineage>
</organism>
<dbReference type="GeneID" id="139354970"/>
<dbReference type="SUPFAM" id="SSF56672">
    <property type="entry name" value="DNA/RNA polymerases"/>
    <property type="match status" value="1"/>
</dbReference>
<dbReference type="Gene3D" id="1.10.340.70">
    <property type="match status" value="1"/>
</dbReference>
<dbReference type="Pfam" id="PF17921">
    <property type="entry name" value="Integrase_H2C2"/>
    <property type="match status" value="1"/>
</dbReference>
<dbReference type="PANTHER" id="PTHR37984">
    <property type="entry name" value="PROTEIN CBG26694"/>
    <property type="match status" value="1"/>
</dbReference>
<evidence type="ECO:0000256" key="2">
    <source>
        <dbReference type="ARBA" id="ARBA00022679"/>
    </source>
</evidence>
<dbReference type="Pfam" id="PF17917">
    <property type="entry name" value="RT_RNaseH"/>
    <property type="match status" value="1"/>
</dbReference>
<sequence>MDARTILAMTVSLLRAKLSELGLKTTGRKGALQVRLFDHYGLVVADDEDDDTDEEGASVSGSSNYQEAVQTSSSRFTLRDIQDSVSSFSGSEQDDVNHWLSEFDDVAITVGWHNLQKFIYAKQLLIGAAKLYIKSTSGVRGWIELKNGLKEEFGKKLCSAEIHKILRQRQKQPKETCIEYLYSLMEISKPINLDEESLVSYFVDGIPDSKINKAGLYRAKSVRELKEEVFIYEKMKGMGNSKDNFNRESTGKQTQSNFLRKCFKCNSEVHIAKDYKKGHISKNCDEKKATISIKKELANVLEEKAAKGLIYKKMKAEGVTFIAKIDSGCDLCLMREDIFKSFDGLKLKPKVKHLRGIGKGELVTVGCFDVDLEADGVCFSVTFHVAKQNELEYAAIVGNDVLQSVDVIFSSNGVEFRAIERDFASTFNGMCVTEIVEESSVLDKINLSHLDDCQKLKVQQLVTEYKPIKSIESPVSMRIVLEDDIPVYQRPRRTSYENKFFIEKQRQEWLAEGIIVPSSSGQALQRYLGLTSYMRRFIKDYALTAKPLSDLLRMKSNKKDDRNLTLTEQGLLSFNLLKQLLVSALKLFDPIATTEMHTDGSKYGFGGDLMQRDSEDQQFPPVEFMSRKTNGCEEKYSSYELEVLAIVNALKKLRVYLLGKPFTVVTGCNTFAMTIKKDDLPPRVARWAMALREFEFQVEHRAGTKMRHVDALSRLSGFLITDSTKSRLVEAQDNDSWITNNILCKDAVLELLVVPNSMEEEIISVAHKEGHFGIKKTRDILEKSYYIPRIQQKVERVVKGCVECLIIDSKRGKKEGLLSPIDKAQEPLGTYHIDPSPTRRNAITTFWLSWMDFPSLFGSIQQSRLDPKKS</sequence>
<feature type="region of interest" description="Disordered" evidence="8">
    <location>
        <begin position="48"/>
        <end position="71"/>
    </location>
</feature>
<keyword evidence="3" id="KW-0548">Nucleotidyltransferase</keyword>
<dbReference type="CDD" id="cd09274">
    <property type="entry name" value="RNase_HI_RT_Ty3"/>
    <property type="match status" value="1"/>
</dbReference>
<evidence type="ECO:0000256" key="5">
    <source>
        <dbReference type="ARBA" id="ARBA00022759"/>
    </source>
</evidence>
<dbReference type="PANTHER" id="PTHR37984:SF5">
    <property type="entry name" value="PROTEIN NYNRIN-LIKE"/>
    <property type="match status" value="1"/>
</dbReference>
<proteinExistence type="predicted"/>
<dbReference type="EC" id="2.7.7.49" evidence="1"/>
<dbReference type="CDD" id="cd00303">
    <property type="entry name" value="retropepsin_like"/>
    <property type="match status" value="1"/>
</dbReference>
<dbReference type="Gene3D" id="2.40.70.10">
    <property type="entry name" value="Acid Proteases"/>
    <property type="match status" value="1"/>
</dbReference>
<dbReference type="PROSITE" id="PS50800">
    <property type="entry name" value="SAP"/>
    <property type="match status" value="1"/>
</dbReference>
<evidence type="ECO:0000313" key="10">
    <source>
        <dbReference type="Proteomes" id="UP001652628"/>
    </source>
</evidence>